<evidence type="ECO:0000313" key="1">
    <source>
        <dbReference type="EMBL" id="MFN0255056.1"/>
    </source>
</evidence>
<dbReference type="Gene3D" id="1.25.40.390">
    <property type="match status" value="1"/>
</dbReference>
<keyword evidence="1" id="KW-0449">Lipoprotein</keyword>
<dbReference type="InterPro" id="IPR011990">
    <property type="entry name" value="TPR-like_helical_dom_sf"/>
</dbReference>
<accession>A0ABW9J3G3</accession>
<keyword evidence="2" id="KW-1185">Reference proteome</keyword>
<evidence type="ECO:0000313" key="2">
    <source>
        <dbReference type="Proteomes" id="UP001517247"/>
    </source>
</evidence>
<dbReference type="EMBL" id="SSHJ02000005">
    <property type="protein sequence ID" value="MFN0255056.1"/>
    <property type="molecule type" value="Genomic_DNA"/>
</dbReference>
<dbReference type="SUPFAM" id="SSF48452">
    <property type="entry name" value="TPR-like"/>
    <property type="match status" value="1"/>
</dbReference>
<dbReference type="InterPro" id="IPR041662">
    <property type="entry name" value="SusD-like_2"/>
</dbReference>
<proteinExistence type="predicted"/>
<gene>
    <name evidence="1" type="ORF">E6A44_005695</name>
</gene>
<comment type="caution">
    <text evidence="1">The sequence shown here is derived from an EMBL/GenBank/DDBJ whole genome shotgun (WGS) entry which is preliminary data.</text>
</comment>
<reference evidence="1 2" key="1">
    <citation type="submission" date="2024-12" db="EMBL/GenBank/DDBJ databases">
        <authorList>
            <person name="Hu S."/>
        </authorList>
    </citation>
    <scope>NUCLEOTIDE SEQUENCE [LARGE SCALE GENOMIC DNA]</scope>
    <source>
        <strain evidence="1 2">THG-T11</strain>
    </source>
</reference>
<dbReference type="Pfam" id="PF12771">
    <property type="entry name" value="SusD-like_2"/>
    <property type="match status" value="1"/>
</dbReference>
<dbReference type="RefSeq" id="WP_246076947.1">
    <property type="nucleotide sequence ID" value="NZ_SSHJ02000005.1"/>
</dbReference>
<sequence>MDINTNPAVPQNATAELLLPPIIYQMTNGTSQDYRVIWKMTQDMVSVNADNASQIWEKHGYPLSSDVGGVIWRMTYVDLGLNLENLIADAVKNEKYEYAGIGYAIKAWAYQMTTDMHGPIILDEAFDKNLLKYPYHDQPKVYERVREWGNLAIKYLNMTGPVSYASNLSGPSGDYMYKGDRAKWKKFVYALFALQYSHLKNKPEFKTQYADSVVKYTDLSFANESESATVGFSAASASDSNPLGPFYGYLMASTSYYGRPSTTIVQYLTGGLRGVPTPNPKTSVDPRLSRMLPATNVTSVLGQYIGVQPTSAAAPTGVVPVYGPLPAGSSVYFGKYIFANAARYPIMTYSQLQMAKAEALFHKGDKPNAYSAYINAIKGHVDFVNTYGRASTVPDPIITTTEMNTYLASSEIPQSAADLNIADIMGQKYIIQWGWAGLEQWCDIRKYHYDPLVYRQFYQIPANTLNIPGKYAYRVRPRYNSEYVWNQEELAKWGGLSPDYMTKETWFSQP</sequence>
<protein>
    <submittedName>
        <fullName evidence="1">SusD/RagB family nutrient-binding outer membrane lipoprotein</fullName>
    </submittedName>
</protein>
<name>A0ABW9J3G3_9SPHI</name>
<dbReference type="Proteomes" id="UP001517247">
    <property type="component" value="Unassembled WGS sequence"/>
</dbReference>
<organism evidence="1 2">
    <name type="scientific">Pedobacter ureilyticus</name>
    <dbReference type="NCBI Taxonomy" id="1393051"/>
    <lineage>
        <taxon>Bacteria</taxon>
        <taxon>Pseudomonadati</taxon>
        <taxon>Bacteroidota</taxon>
        <taxon>Sphingobacteriia</taxon>
        <taxon>Sphingobacteriales</taxon>
        <taxon>Sphingobacteriaceae</taxon>
        <taxon>Pedobacter</taxon>
    </lineage>
</organism>